<dbReference type="EMBL" id="JAAWVO010021131">
    <property type="protein sequence ID" value="MBN3315441.1"/>
    <property type="molecule type" value="Genomic_DNA"/>
</dbReference>
<evidence type="ECO:0000256" key="5">
    <source>
        <dbReference type="ARBA" id="ARBA00022525"/>
    </source>
</evidence>
<keyword evidence="7 14" id="KW-0732">Signal</keyword>
<evidence type="ECO:0000256" key="9">
    <source>
        <dbReference type="ARBA" id="ARBA00023157"/>
    </source>
</evidence>
<comment type="subcellular location">
    <subcellularLocation>
        <location evidence="2">Lysosome</location>
    </subcellularLocation>
    <subcellularLocation>
        <location evidence="3">Secreted</location>
    </subcellularLocation>
</comment>
<feature type="domain" description="EGF-like" evidence="15">
    <location>
        <begin position="464"/>
        <end position="539"/>
    </location>
</feature>
<organism evidence="16 17">
    <name type="scientific">Atractosteus spatula</name>
    <name type="common">Alligator gar</name>
    <name type="synonym">Lepisosteus spatula</name>
    <dbReference type="NCBI Taxonomy" id="7917"/>
    <lineage>
        <taxon>Eukaryota</taxon>
        <taxon>Metazoa</taxon>
        <taxon>Chordata</taxon>
        <taxon>Craniata</taxon>
        <taxon>Vertebrata</taxon>
        <taxon>Euteleostomi</taxon>
        <taxon>Actinopterygii</taxon>
        <taxon>Neopterygii</taxon>
        <taxon>Holostei</taxon>
        <taxon>Semionotiformes</taxon>
        <taxon>Lepisosteidae</taxon>
        <taxon>Atractosteus</taxon>
    </lineage>
</organism>
<evidence type="ECO:0000256" key="8">
    <source>
        <dbReference type="ARBA" id="ARBA00022801"/>
    </source>
</evidence>
<keyword evidence="12 13" id="KW-0326">Glycosidase</keyword>
<feature type="signal peptide" evidence="14">
    <location>
        <begin position="1"/>
        <end position="16"/>
    </location>
</feature>
<name>A0A8J7NMA4_ATRSP</name>
<dbReference type="SMART" id="SM00181">
    <property type="entry name" value="EGF"/>
    <property type="match status" value="2"/>
</dbReference>
<keyword evidence="6" id="KW-0245">EGF-like domain</keyword>
<evidence type="ECO:0000256" key="4">
    <source>
        <dbReference type="ARBA" id="ARBA00008871"/>
    </source>
</evidence>
<sequence>MLSALALLSLWALGGAVGVRQTPVPLLPDVPFLTVWNAPTEPCMSKYGVDLDLSLFNIVLNQNQSFMGDNITIFYEGKLGRYPHYTTRGEAVNGGVPQNASLPAHLQAAGADIAADIPRRGFRGLAVVDWESWRPLWARNWDTKQVYWEASRALVRQAHPDWAPSRVESEAQKAFQGAGRAFMEGTLRLGRAMRPGGLWGFYGFPACYNYQYKNSTANYSGECPQLEMRRNDQLAWLWNASSALFPDIYLDLALRGRGDAILRFTHYRVLEAMRVAGQVGRVTPPVLPYARIAYTYSMEFLSQEDLAHTIGESAALGAAGVVLWGDATYAKSQAVCEEMKRYVDATLGGYLVNVTAAATLCSQLLCSGRGRCQRRDSGSGAFLHLDPSSWTVASEPGPRGRLYSVRGRPGRRDAEQMEAGFVCRCYQGWAGRRCKKPAVCEEMKRYVDATLGGYLVNVTAAATLCSQLLCSGRGRCQRRDSGSGAFLHLDPSSWTVASEPGPRGRLYSVRGRPGRRDAEQMEAGFVCRCYQGWAGRRCKKPV</sequence>
<evidence type="ECO:0000256" key="1">
    <source>
        <dbReference type="ARBA" id="ARBA00000251"/>
    </source>
</evidence>
<evidence type="ECO:0000256" key="13">
    <source>
        <dbReference type="RuleBase" id="RU610713"/>
    </source>
</evidence>
<gene>
    <name evidence="16" type="primary">Hyal1</name>
    <name evidence="16" type="ORF">GTO95_0010065</name>
</gene>
<keyword evidence="11" id="KW-0458">Lysosome</keyword>
<dbReference type="AlphaFoldDB" id="A0A8J7NMA4"/>
<dbReference type="FunFam" id="3.20.20.70:FF:000065">
    <property type="entry name" value="Hyaluronidase"/>
    <property type="match status" value="1"/>
</dbReference>
<dbReference type="Pfam" id="PF01630">
    <property type="entry name" value="Glyco_hydro_56"/>
    <property type="match status" value="1"/>
</dbReference>
<dbReference type="InterPro" id="IPR017853">
    <property type="entry name" value="GH"/>
</dbReference>
<dbReference type="EC" id="3.2.1.35" evidence="13"/>
<evidence type="ECO:0000256" key="7">
    <source>
        <dbReference type="ARBA" id="ARBA00022729"/>
    </source>
</evidence>
<feature type="non-terminal residue" evidence="16">
    <location>
        <position position="542"/>
    </location>
</feature>
<dbReference type="GO" id="GO:0005576">
    <property type="term" value="C:extracellular region"/>
    <property type="evidence" value="ECO:0007669"/>
    <property type="project" value="UniProtKB-SubCell"/>
</dbReference>
<evidence type="ECO:0000256" key="6">
    <source>
        <dbReference type="ARBA" id="ARBA00022536"/>
    </source>
</evidence>
<accession>A0A8J7NMA4</accession>
<reference evidence="16" key="1">
    <citation type="journal article" date="2021" name="Cell">
        <title>Tracing the genetic footprints of vertebrate landing in non-teleost ray-finned fishes.</title>
        <authorList>
            <person name="Bi X."/>
            <person name="Wang K."/>
            <person name="Yang L."/>
            <person name="Pan H."/>
            <person name="Jiang H."/>
            <person name="Wei Q."/>
            <person name="Fang M."/>
            <person name="Yu H."/>
            <person name="Zhu C."/>
            <person name="Cai Y."/>
            <person name="He Y."/>
            <person name="Gan X."/>
            <person name="Zeng H."/>
            <person name="Yu D."/>
            <person name="Zhu Y."/>
            <person name="Jiang H."/>
            <person name="Qiu Q."/>
            <person name="Yang H."/>
            <person name="Zhang Y.E."/>
            <person name="Wang W."/>
            <person name="Zhu M."/>
            <person name="He S."/>
            <person name="Zhang G."/>
        </authorList>
    </citation>
    <scope>NUCLEOTIDE SEQUENCE</scope>
    <source>
        <strain evidence="16">Allg_001</strain>
    </source>
</reference>
<evidence type="ECO:0000256" key="10">
    <source>
        <dbReference type="ARBA" id="ARBA00023180"/>
    </source>
</evidence>
<evidence type="ECO:0000256" key="3">
    <source>
        <dbReference type="ARBA" id="ARBA00004613"/>
    </source>
</evidence>
<keyword evidence="8 13" id="KW-0378">Hydrolase</keyword>
<dbReference type="GO" id="GO:0004415">
    <property type="term" value="F:hyalurononglucosaminidase activity"/>
    <property type="evidence" value="ECO:0007669"/>
    <property type="project" value="UniProtKB-UniRule"/>
</dbReference>
<dbReference type="Gene3D" id="3.20.20.70">
    <property type="entry name" value="Aldolase class I"/>
    <property type="match status" value="2"/>
</dbReference>
<keyword evidence="5" id="KW-0964">Secreted</keyword>
<dbReference type="Proteomes" id="UP000736164">
    <property type="component" value="Unassembled WGS sequence"/>
</dbReference>
<feature type="chain" id="PRO_5035199273" description="Hyaluronidase" evidence="14">
    <location>
        <begin position="17"/>
        <end position="542"/>
    </location>
</feature>
<keyword evidence="9" id="KW-1015">Disulfide bond</keyword>
<dbReference type="GO" id="GO:0030214">
    <property type="term" value="P:hyaluronan catabolic process"/>
    <property type="evidence" value="ECO:0007669"/>
    <property type="project" value="TreeGrafter"/>
</dbReference>
<proteinExistence type="inferred from homology"/>
<evidence type="ECO:0000256" key="14">
    <source>
        <dbReference type="SAM" id="SignalP"/>
    </source>
</evidence>
<dbReference type="GO" id="GO:0005764">
    <property type="term" value="C:lysosome"/>
    <property type="evidence" value="ECO:0007669"/>
    <property type="project" value="UniProtKB-SubCell"/>
</dbReference>
<dbReference type="PRINTS" id="PR00846">
    <property type="entry name" value="GLHYDRLASE56"/>
</dbReference>
<dbReference type="InterPro" id="IPR000742">
    <property type="entry name" value="EGF"/>
</dbReference>
<comment type="catalytic activity">
    <reaction evidence="1 13">
        <text>Random hydrolysis of (1-&gt;4)-linkages between N-acetyl-beta-D-glucosamine and D-glucuronate residues in hyaluronate.</text>
        <dbReference type="EC" id="3.2.1.35"/>
    </reaction>
</comment>
<evidence type="ECO:0000256" key="12">
    <source>
        <dbReference type="ARBA" id="ARBA00023295"/>
    </source>
</evidence>
<evidence type="ECO:0000313" key="17">
    <source>
        <dbReference type="Proteomes" id="UP000736164"/>
    </source>
</evidence>
<comment type="similarity">
    <text evidence="4 13">Belongs to the glycosyl hydrolase 56 family.</text>
</comment>
<evidence type="ECO:0000313" key="16">
    <source>
        <dbReference type="EMBL" id="MBN3315441.1"/>
    </source>
</evidence>
<dbReference type="SUPFAM" id="SSF51445">
    <property type="entry name" value="(Trans)glycosidases"/>
    <property type="match status" value="1"/>
</dbReference>
<evidence type="ECO:0000259" key="15">
    <source>
        <dbReference type="SMART" id="SM00181"/>
    </source>
</evidence>
<dbReference type="GO" id="GO:0031410">
    <property type="term" value="C:cytoplasmic vesicle"/>
    <property type="evidence" value="ECO:0007669"/>
    <property type="project" value="TreeGrafter"/>
</dbReference>
<feature type="domain" description="EGF-like" evidence="15">
    <location>
        <begin position="360"/>
        <end position="435"/>
    </location>
</feature>
<dbReference type="InterPro" id="IPR013785">
    <property type="entry name" value="Aldolase_TIM"/>
</dbReference>
<dbReference type="PANTHER" id="PTHR11769">
    <property type="entry name" value="HYALURONIDASE"/>
    <property type="match status" value="1"/>
</dbReference>
<evidence type="ECO:0000256" key="11">
    <source>
        <dbReference type="ARBA" id="ARBA00023228"/>
    </source>
</evidence>
<protein>
    <recommendedName>
        <fullName evidence="13">Hyaluronidase</fullName>
        <ecNumber evidence="13">3.2.1.35</ecNumber>
    </recommendedName>
</protein>
<keyword evidence="17" id="KW-1185">Reference proteome</keyword>
<dbReference type="PANTHER" id="PTHR11769:SF23">
    <property type="entry name" value="HYALURONIDASE-1"/>
    <property type="match status" value="1"/>
</dbReference>
<dbReference type="GO" id="GO:0005975">
    <property type="term" value="P:carbohydrate metabolic process"/>
    <property type="evidence" value="ECO:0007669"/>
    <property type="project" value="InterPro"/>
</dbReference>
<evidence type="ECO:0000256" key="2">
    <source>
        <dbReference type="ARBA" id="ARBA00004371"/>
    </source>
</evidence>
<dbReference type="InterPro" id="IPR018155">
    <property type="entry name" value="Hyaluronidase"/>
</dbReference>
<feature type="non-terminal residue" evidence="16">
    <location>
        <position position="1"/>
    </location>
</feature>
<keyword evidence="10" id="KW-0325">Glycoprotein</keyword>
<comment type="caution">
    <text evidence="16">The sequence shown here is derived from an EMBL/GenBank/DDBJ whole genome shotgun (WGS) entry which is preliminary data.</text>
</comment>